<dbReference type="AlphaFoldDB" id="A0A812RRX0"/>
<keyword evidence="3" id="KW-1185">Reference proteome</keyword>
<comment type="caution">
    <text evidence="2">The sequence shown here is derived from an EMBL/GenBank/DDBJ whole genome shotgun (WGS) entry which is preliminary data.</text>
</comment>
<gene>
    <name evidence="2" type="ORF">SNAT2548_LOCUS24705</name>
</gene>
<proteinExistence type="predicted"/>
<evidence type="ECO:0000256" key="1">
    <source>
        <dbReference type="SAM" id="MobiDB-lite"/>
    </source>
</evidence>
<name>A0A812RRX0_9DINO</name>
<evidence type="ECO:0000313" key="3">
    <source>
        <dbReference type="Proteomes" id="UP000604046"/>
    </source>
</evidence>
<reference evidence="2" key="1">
    <citation type="submission" date="2021-02" db="EMBL/GenBank/DDBJ databases">
        <authorList>
            <person name="Dougan E. K."/>
            <person name="Rhodes N."/>
            <person name="Thang M."/>
            <person name="Chan C."/>
        </authorList>
    </citation>
    <scope>NUCLEOTIDE SEQUENCE</scope>
</reference>
<sequence>MLAPWIACGCCEAPADLTHEVLQIAASLDFVDEKKHDTEVAEVDDIETGSTQSDLVMSVDLDQPVVLFTFTRRNGESEELKVTSKPLCFRIGHTHPYTVTDIAAGSNSVVQEGWVLTHVNGEMLPLQWKQAASVLRKATQRLPQTRRSSLKEPAPGQVSRKSVQSEPGQGIRKSLQLSPEAKARSDLAATFKTWVPAGSVEHSIMQYQSSLVQTMRAAR</sequence>
<feature type="region of interest" description="Disordered" evidence="1">
    <location>
        <begin position="140"/>
        <end position="179"/>
    </location>
</feature>
<accession>A0A812RRX0</accession>
<organism evidence="2 3">
    <name type="scientific">Symbiodinium natans</name>
    <dbReference type="NCBI Taxonomy" id="878477"/>
    <lineage>
        <taxon>Eukaryota</taxon>
        <taxon>Sar</taxon>
        <taxon>Alveolata</taxon>
        <taxon>Dinophyceae</taxon>
        <taxon>Suessiales</taxon>
        <taxon>Symbiodiniaceae</taxon>
        <taxon>Symbiodinium</taxon>
    </lineage>
</organism>
<dbReference type="EMBL" id="CAJNDS010002367">
    <property type="protein sequence ID" value="CAE7451300.1"/>
    <property type="molecule type" value="Genomic_DNA"/>
</dbReference>
<dbReference type="Proteomes" id="UP000604046">
    <property type="component" value="Unassembled WGS sequence"/>
</dbReference>
<evidence type="ECO:0000313" key="2">
    <source>
        <dbReference type="EMBL" id="CAE7451300.1"/>
    </source>
</evidence>
<protein>
    <submittedName>
        <fullName evidence="2">Uncharacterized protein</fullName>
    </submittedName>
</protein>